<dbReference type="Pfam" id="PF08370">
    <property type="entry name" value="PDR_assoc"/>
    <property type="match status" value="1"/>
</dbReference>
<organism evidence="11 12">
    <name type="scientific">Crotalaria pallida</name>
    <name type="common">Smooth rattlebox</name>
    <name type="synonym">Crotalaria striata</name>
    <dbReference type="NCBI Taxonomy" id="3830"/>
    <lineage>
        <taxon>Eukaryota</taxon>
        <taxon>Viridiplantae</taxon>
        <taxon>Streptophyta</taxon>
        <taxon>Embryophyta</taxon>
        <taxon>Tracheophyta</taxon>
        <taxon>Spermatophyta</taxon>
        <taxon>Magnoliopsida</taxon>
        <taxon>eudicotyledons</taxon>
        <taxon>Gunneridae</taxon>
        <taxon>Pentapetalae</taxon>
        <taxon>rosids</taxon>
        <taxon>fabids</taxon>
        <taxon>Fabales</taxon>
        <taxon>Fabaceae</taxon>
        <taxon>Papilionoideae</taxon>
        <taxon>50 kb inversion clade</taxon>
        <taxon>genistoids sensu lato</taxon>
        <taxon>core genistoids</taxon>
        <taxon>Crotalarieae</taxon>
        <taxon>Crotalaria</taxon>
    </lineage>
</organism>
<feature type="domain" description="ABC-2 type transporter transmembrane" evidence="8">
    <location>
        <begin position="265"/>
        <end position="476"/>
    </location>
</feature>
<evidence type="ECO:0000259" key="9">
    <source>
        <dbReference type="Pfam" id="PF08370"/>
    </source>
</evidence>
<dbReference type="GO" id="GO:0005524">
    <property type="term" value="F:ATP binding"/>
    <property type="evidence" value="ECO:0007669"/>
    <property type="project" value="InterPro"/>
</dbReference>
<keyword evidence="3 6" id="KW-0812">Transmembrane</keyword>
<keyword evidence="12" id="KW-1185">Reference proteome</keyword>
<dbReference type="GO" id="GO:0140359">
    <property type="term" value="F:ABC-type transporter activity"/>
    <property type="evidence" value="ECO:0007669"/>
    <property type="project" value="InterPro"/>
</dbReference>
<feature type="transmembrane region" description="Helical" evidence="6">
    <location>
        <begin position="400"/>
        <end position="418"/>
    </location>
</feature>
<protein>
    <recommendedName>
        <fullName evidence="13">ABC transporter domain-containing protein</fullName>
    </recommendedName>
</protein>
<dbReference type="Pfam" id="PF00005">
    <property type="entry name" value="ABC_tran"/>
    <property type="match status" value="1"/>
</dbReference>
<comment type="caution">
    <text evidence="11">The sequence shown here is derived from an EMBL/GenBank/DDBJ whole genome shotgun (WGS) entry which is preliminary data.</text>
</comment>
<dbReference type="InterPro" id="IPR013525">
    <property type="entry name" value="ABC2_TM"/>
</dbReference>
<evidence type="ECO:0000256" key="6">
    <source>
        <dbReference type="SAM" id="Phobius"/>
    </source>
</evidence>
<feature type="transmembrane region" description="Helical" evidence="6">
    <location>
        <begin position="281"/>
        <end position="302"/>
    </location>
</feature>
<dbReference type="AlphaFoldDB" id="A0AAN9PAZ7"/>
<evidence type="ECO:0000256" key="1">
    <source>
        <dbReference type="ARBA" id="ARBA00004141"/>
    </source>
</evidence>
<feature type="domain" description="ABC transporter family G" evidence="10">
    <location>
        <begin position="143"/>
        <end position="196"/>
    </location>
</feature>
<proteinExistence type="predicted"/>
<evidence type="ECO:0000256" key="5">
    <source>
        <dbReference type="ARBA" id="ARBA00023136"/>
    </source>
</evidence>
<gene>
    <name evidence="11" type="ORF">RIF29_07793</name>
</gene>
<evidence type="ECO:0000259" key="7">
    <source>
        <dbReference type="Pfam" id="PF00005"/>
    </source>
</evidence>
<feature type="transmembrane region" description="Helical" evidence="6">
    <location>
        <begin position="508"/>
        <end position="535"/>
    </location>
</feature>
<dbReference type="Proteomes" id="UP001372338">
    <property type="component" value="Unassembled WGS sequence"/>
</dbReference>
<dbReference type="SUPFAM" id="SSF52540">
    <property type="entry name" value="P-loop containing nucleoside triphosphate hydrolases"/>
    <property type="match status" value="2"/>
</dbReference>
<reference evidence="11 12" key="1">
    <citation type="submission" date="2024-01" db="EMBL/GenBank/DDBJ databases">
        <title>The genomes of 5 underutilized Papilionoideae crops provide insights into root nodulation and disease resistanc.</title>
        <authorList>
            <person name="Yuan L."/>
        </authorList>
    </citation>
    <scope>NUCLEOTIDE SEQUENCE [LARGE SCALE GENOMIC DNA]</scope>
    <source>
        <strain evidence="11">ZHUSHIDOU_FW_LH</strain>
        <tissue evidence="11">Leaf</tissue>
    </source>
</reference>
<dbReference type="Gene3D" id="3.40.50.300">
    <property type="entry name" value="P-loop containing nucleotide triphosphate hydrolases"/>
    <property type="match status" value="2"/>
</dbReference>
<evidence type="ECO:0000256" key="3">
    <source>
        <dbReference type="ARBA" id="ARBA00022692"/>
    </source>
</evidence>
<comment type="subcellular location">
    <subcellularLocation>
        <location evidence="1">Membrane</location>
        <topology evidence="1">Multi-pass membrane protein</topology>
    </subcellularLocation>
</comment>
<dbReference type="Pfam" id="PF01061">
    <property type="entry name" value="ABC2_membrane"/>
    <property type="match status" value="1"/>
</dbReference>
<keyword evidence="2" id="KW-0813">Transport</keyword>
<keyword evidence="5 6" id="KW-0472">Membrane</keyword>
<dbReference type="InterPro" id="IPR027417">
    <property type="entry name" value="P-loop_NTPase"/>
</dbReference>
<evidence type="ECO:0000256" key="4">
    <source>
        <dbReference type="ARBA" id="ARBA00022989"/>
    </source>
</evidence>
<feature type="transmembrane region" description="Helical" evidence="6">
    <location>
        <begin position="358"/>
        <end position="380"/>
    </location>
</feature>
<feature type="transmembrane region" description="Helical" evidence="6">
    <location>
        <begin position="425"/>
        <end position="446"/>
    </location>
</feature>
<evidence type="ECO:0000256" key="2">
    <source>
        <dbReference type="ARBA" id="ARBA00022448"/>
    </source>
</evidence>
<dbReference type="InterPro" id="IPR003439">
    <property type="entry name" value="ABC_transporter-like_ATP-bd"/>
</dbReference>
<accession>A0AAN9PAZ7</accession>
<dbReference type="InterPro" id="IPR043926">
    <property type="entry name" value="ABCG_dom"/>
</dbReference>
<sequence>MTVRETLQFAGRCQGVGFKFDMLLELARREKNDGIKPDEDLDIFMKSLALGGQETNLVVEYIMKILGLDICGETLVGDEMLKGISGGQKKRLTTGELLIGPARVLFMDEISNGLDSSTTYQIIRYLRHSTHALDSTTIISLLQPAPETYELFDDVILLCEGQIVYQGPRVAALDFFRMMGFSCPERKNVADFLQEVTSKKGQEQYWNVLDHPYRYIPAGKFAEAFSLYREGKNLSEELHIPFDKRHNHPAALATRTYGAKRLDLLKTNFQWQKLLMKRNSFIYVFKFVQLLLVALITMSVFFRSTMHHNTIDDGRLYLGSLYFSMVIILFNGFTEVSMLVAKLPVLYKHRDLHFYPSWAYTLPSWFLSIPTSFMEAGGWVVVSYYTMGYDPAITRFLRQFLLYFFLHQMSIGLFRLIGSLGRNMIVANTFGSFAMLVVMALGGYIISGDHIPSWWIWGFWISPLMYAQNSASVNEFLGHSWDKRAGNQTNYTLGKAILKVQSMYPESYWYWIGLGAMVGYTILFNMLFTIFLAYLNPLGRQQAVVSKSELQEREKRRKGESAVIELREYLKHSESSGKHFNQRGMVLPFQPLSMAFSNINYYVDVPLELKQQGISEDRLQLLVNVTGAFRPGVLTALVGVSGAGKTTLMDVLAGRKTGGVIEGNIYIYLVIPKGKTLLQEFLVTVSRLMFIPLA</sequence>
<evidence type="ECO:0008006" key="13">
    <source>
        <dbReference type="Google" id="ProtNLM"/>
    </source>
</evidence>
<dbReference type="InterPro" id="IPR013581">
    <property type="entry name" value="PDR_assoc"/>
</dbReference>
<feature type="transmembrane region" description="Helical" evidence="6">
    <location>
        <begin position="322"/>
        <end position="346"/>
    </location>
</feature>
<keyword evidence="4 6" id="KW-1133">Transmembrane helix</keyword>
<evidence type="ECO:0000313" key="12">
    <source>
        <dbReference type="Proteomes" id="UP001372338"/>
    </source>
</evidence>
<evidence type="ECO:0000259" key="10">
    <source>
        <dbReference type="Pfam" id="PF19055"/>
    </source>
</evidence>
<evidence type="ECO:0000259" key="8">
    <source>
        <dbReference type="Pfam" id="PF01061"/>
    </source>
</evidence>
<feature type="domain" description="ABC transporter" evidence="7">
    <location>
        <begin position="624"/>
        <end position="665"/>
    </location>
</feature>
<evidence type="ECO:0000313" key="11">
    <source>
        <dbReference type="EMBL" id="KAK7292098.1"/>
    </source>
</evidence>
<name>A0AAN9PAZ7_CROPI</name>
<feature type="domain" description="Plant PDR ABC transporter associated" evidence="9">
    <location>
        <begin position="481"/>
        <end position="545"/>
    </location>
</feature>
<dbReference type="PANTHER" id="PTHR19241">
    <property type="entry name" value="ATP-BINDING CASSETTE TRANSPORTER"/>
    <property type="match status" value="1"/>
</dbReference>
<dbReference type="GO" id="GO:0016887">
    <property type="term" value="F:ATP hydrolysis activity"/>
    <property type="evidence" value="ECO:0007669"/>
    <property type="project" value="InterPro"/>
</dbReference>
<dbReference type="GO" id="GO:0005886">
    <property type="term" value="C:plasma membrane"/>
    <property type="evidence" value="ECO:0007669"/>
    <property type="project" value="UniProtKB-ARBA"/>
</dbReference>
<dbReference type="EMBL" id="JAYWIO010000001">
    <property type="protein sequence ID" value="KAK7292098.1"/>
    <property type="molecule type" value="Genomic_DNA"/>
</dbReference>
<dbReference type="Pfam" id="PF19055">
    <property type="entry name" value="ABC2_membrane_7"/>
    <property type="match status" value="1"/>
</dbReference>